<dbReference type="Pfam" id="PF21773">
    <property type="entry name" value="ODAD1_CC"/>
    <property type="match status" value="1"/>
</dbReference>
<evidence type="ECO:0000259" key="4">
    <source>
        <dbReference type="Pfam" id="PF21773"/>
    </source>
</evidence>
<evidence type="ECO:0000313" key="5">
    <source>
        <dbReference type="EMBL" id="KAL1527505.1"/>
    </source>
</evidence>
<evidence type="ECO:0000256" key="2">
    <source>
        <dbReference type="SAM" id="Coils"/>
    </source>
</evidence>
<dbReference type="PANTHER" id="PTHR21694:SF18">
    <property type="entry name" value="COILED-COIL DOMAIN-CONTAINING PROTEIN 63"/>
    <property type="match status" value="1"/>
</dbReference>
<accession>A0AB34K008</accession>
<dbReference type="Proteomes" id="UP001515480">
    <property type="component" value="Unassembled WGS sequence"/>
</dbReference>
<dbReference type="InterPro" id="IPR051876">
    <property type="entry name" value="ODA-DC/CCD"/>
</dbReference>
<sequence>MSSPRLPHLVPTDPAARSPRRGYIPGAEDNPYIPHMRSRVAKPPLPRSARGLAASAPPSASPSRTSLSPRAPSASRHAAPRADRYKRAERLQDSYQTALSRETLLSEQYDKELSQVKESLAKLQMKQPADKVHDMEVGALRTRGKLEKRCAFFECKLNELEKYNQKLMDLINGLRKQNDPHRQAEARMAEQSKKLAADMAQQKQLCHKALDERERCRDQLRHIREDSEQDKVHFMETLEHLKRESDALDRQNRAAMQTLEKATEEAKRQQWCSMRSHRAHKERLEVRYGYLRSQLEGVDRDFRELQRIVGVHFVPSQPESLQQIISKYVEKEGKIASLLKYSEQQNDEIHDLQVQIAEGEAVLERVGGGDGGHASALKSSDAPDESAKLEEAYAHSQRSFDSVCELLEGMFGAAKCEGTHDLMTKRCSTSTVGEFMSAIASRLDELQLVAASLRDSSLGRGDKRKAHAVFDGFLQPSLGAAAKAEEQAVEMVKRMLPSMSDQGPDQEGENDQQERARAHDARKGNIDRHKRDESIAAWLERQQQLRGAVTARPTIREYYDLETKSFFENKKMLYPPASARL</sequence>
<evidence type="ECO:0000256" key="1">
    <source>
        <dbReference type="ARBA" id="ARBA00023054"/>
    </source>
</evidence>
<reference evidence="5 7" key="1">
    <citation type="journal article" date="2024" name="Science">
        <title>Giant polyketide synthase enzymes in the biosynthesis of giant marine polyether toxins.</title>
        <authorList>
            <person name="Fallon T.R."/>
            <person name="Shende V.V."/>
            <person name="Wierzbicki I.H."/>
            <person name="Pendleton A.L."/>
            <person name="Watervoot N.F."/>
            <person name="Auber R.P."/>
            <person name="Gonzalez D.J."/>
            <person name="Wisecaver J.H."/>
            <person name="Moore B.S."/>
        </authorList>
    </citation>
    <scope>NUCLEOTIDE SEQUENCE [LARGE SCALE GENOMIC DNA]</scope>
    <source>
        <strain evidence="5 7">12B1</strain>
    </source>
</reference>
<feature type="coiled-coil region" evidence="2">
    <location>
        <begin position="224"/>
        <end position="265"/>
    </location>
</feature>
<feature type="region of interest" description="Disordered" evidence="3">
    <location>
        <begin position="497"/>
        <end position="530"/>
    </location>
</feature>
<keyword evidence="1 2" id="KW-0175">Coiled coil</keyword>
<proteinExistence type="predicted"/>
<dbReference type="EMBL" id="JBGBPQ010000002">
    <property type="protein sequence ID" value="KAL1527505.1"/>
    <property type="molecule type" value="Genomic_DNA"/>
</dbReference>
<evidence type="ECO:0000313" key="6">
    <source>
        <dbReference type="EMBL" id="KAL1527574.1"/>
    </source>
</evidence>
<name>A0AB34K008_PRYPA</name>
<feature type="region of interest" description="Disordered" evidence="3">
    <location>
        <begin position="1"/>
        <end position="87"/>
    </location>
</feature>
<evidence type="ECO:0000256" key="3">
    <source>
        <dbReference type="SAM" id="MobiDB-lite"/>
    </source>
</evidence>
<dbReference type="PANTHER" id="PTHR21694">
    <property type="entry name" value="COILED-COIL DOMAIN-CONTAINING PROTEIN 63"/>
    <property type="match status" value="1"/>
</dbReference>
<evidence type="ECO:0000313" key="7">
    <source>
        <dbReference type="Proteomes" id="UP001515480"/>
    </source>
</evidence>
<dbReference type="AlphaFoldDB" id="A0AB34K008"/>
<keyword evidence="7" id="KW-1185">Reference proteome</keyword>
<feature type="domain" description="ODAD1 central coiled coil region" evidence="4">
    <location>
        <begin position="146"/>
        <end position="417"/>
    </location>
</feature>
<feature type="compositionally biased region" description="Basic and acidic residues" evidence="3">
    <location>
        <begin position="512"/>
        <end position="530"/>
    </location>
</feature>
<dbReference type="EMBL" id="JBGBPQ010000002">
    <property type="protein sequence ID" value="KAL1527574.1"/>
    <property type="molecule type" value="Genomic_DNA"/>
</dbReference>
<feature type="compositionally biased region" description="Low complexity" evidence="3">
    <location>
        <begin position="47"/>
        <end position="77"/>
    </location>
</feature>
<dbReference type="InterPro" id="IPR049258">
    <property type="entry name" value="ODAD1_CC"/>
</dbReference>
<gene>
    <name evidence="5" type="ORF">AB1Y20_008895</name>
    <name evidence="6" type="ORF">AB1Y20_008961</name>
</gene>
<protein>
    <recommendedName>
        <fullName evidence="4">ODAD1 central coiled coil region domain-containing protein</fullName>
    </recommendedName>
</protein>
<comment type="caution">
    <text evidence="5">The sequence shown here is derived from an EMBL/GenBank/DDBJ whole genome shotgun (WGS) entry which is preliminary data.</text>
</comment>
<organism evidence="5 7">
    <name type="scientific">Prymnesium parvum</name>
    <name type="common">Toxic golden alga</name>
    <dbReference type="NCBI Taxonomy" id="97485"/>
    <lineage>
        <taxon>Eukaryota</taxon>
        <taxon>Haptista</taxon>
        <taxon>Haptophyta</taxon>
        <taxon>Prymnesiophyceae</taxon>
        <taxon>Prymnesiales</taxon>
        <taxon>Prymnesiaceae</taxon>
        <taxon>Prymnesium</taxon>
    </lineage>
</organism>